<dbReference type="EMBL" id="JAHRHJ020000277">
    <property type="protein sequence ID" value="KAH9294241.1"/>
    <property type="molecule type" value="Genomic_DNA"/>
</dbReference>
<sequence length="78" mass="8982">PEAVVRIKTILEDIEVIKSMKDDNLGREERFSLVKKKYEALVASQNPHTERLDELGKIITQKMDLLEGRMSVMDNIVL</sequence>
<name>A0AA38C8B2_TAXCH</name>
<evidence type="ECO:0000313" key="2">
    <source>
        <dbReference type="Proteomes" id="UP000824469"/>
    </source>
</evidence>
<gene>
    <name evidence="1" type="ORF">KI387_040555</name>
</gene>
<reference evidence="1 2" key="1">
    <citation type="journal article" date="2021" name="Nat. Plants">
        <title>The Taxus genome provides insights into paclitaxel biosynthesis.</title>
        <authorList>
            <person name="Xiong X."/>
            <person name="Gou J."/>
            <person name="Liao Q."/>
            <person name="Li Y."/>
            <person name="Zhou Q."/>
            <person name="Bi G."/>
            <person name="Li C."/>
            <person name="Du R."/>
            <person name="Wang X."/>
            <person name="Sun T."/>
            <person name="Guo L."/>
            <person name="Liang H."/>
            <person name="Lu P."/>
            <person name="Wu Y."/>
            <person name="Zhang Z."/>
            <person name="Ro D.K."/>
            <person name="Shang Y."/>
            <person name="Huang S."/>
            <person name="Yan J."/>
        </authorList>
    </citation>
    <scope>NUCLEOTIDE SEQUENCE [LARGE SCALE GENOMIC DNA]</scope>
    <source>
        <strain evidence="1">Ta-2019</strain>
    </source>
</reference>
<keyword evidence="2" id="KW-1185">Reference proteome</keyword>
<dbReference type="AlphaFoldDB" id="A0AA38C8B2"/>
<organism evidence="1 2">
    <name type="scientific">Taxus chinensis</name>
    <name type="common">Chinese yew</name>
    <name type="synonym">Taxus wallichiana var. chinensis</name>
    <dbReference type="NCBI Taxonomy" id="29808"/>
    <lineage>
        <taxon>Eukaryota</taxon>
        <taxon>Viridiplantae</taxon>
        <taxon>Streptophyta</taxon>
        <taxon>Embryophyta</taxon>
        <taxon>Tracheophyta</taxon>
        <taxon>Spermatophyta</taxon>
        <taxon>Pinopsida</taxon>
        <taxon>Pinidae</taxon>
        <taxon>Conifers II</taxon>
        <taxon>Cupressales</taxon>
        <taxon>Taxaceae</taxon>
        <taxon>Taxus</taxon>
    </lineage>
</organism>
<evidence type="ECO:0000313" key="1">
    <source>
        <dbReference type="EMBL" id="KAH9294241.1"/>
    </source>
</evidence>
<comment type="caution">
    <text evidence="1">The sequence shown here is derived from an EMBL/GenBank/DDBJ whole genome shotgun (WGS) entry which is preliminary data.</text>
</comment>
<dbReference type="Proteomes" id="UP000824469">
    <property type="component" value="Unassembled WGS sequence"/>
</dbReference>
<accession>A0AA38C8B2</accession>
<proteinExistence type="predicted"/>
<protein>
    <submittedName>
        <fullName evidence="1">Uncharacterized protein</fullName>
    </submittedName>
</protein>
<feature type="non-terminal residue" evidence="1">
    <location>
        <position position="78"/>
    </location>
</feature>
<feature type="non-terminal residue" evidence="1">
    <location>
        <position position="1"/>
    </location>
</feature>